<sequence>MSDASSNDPKTVDERSLDSKDESKGEDEELDALLDDALEEFDKPLQVPKIKDGTKSETAAPAAQVAEVVWSEEFIQEASLEFEKNIRMMMAETASGNSGDSQFAESLLKVSQEAAAKVFERQPDQGASFADTLRHLAEGTESLQTEADEATLAKMLEKMAFGPDGGFGEGLGGDMGGLGDILPAMQGMLQSLLSKELLYPSIKEIVNKYPDWLADNRPKLEPTQFEKYNRQFSIMQQVCIEFENESDTDDEAVKNSRFEKILTLMQQMQECGHPPKYIDDIDSINILNRFQFHIDLYKSFSLNTLFRECCLIGLQNGKSAHKENEGNNQSTKSKCFGFVGLMSILGTKVNEEKKEQPDEEKIIHMIKLAKLSQEKKEFKKSEQLLHLALRAAYEIQHHDAQKYIIDDMANNAYEAGDFKKAEKLFVDLIKQLLTDGVAQSHNSIIHISAKLANLYAMFNEEVKAREGFHFCIHHLETKIRKGEDDFDTLALYSLILSWFGDYVHGRGDFTQSLALFKQSHEISVKINGKHHPHSLLQLNNMAAAYTLMNRLEDAVDCLNTALVLAQEVQMDDGMKDLPYYFINLANVYLTQVEKSAADAKELLKMAENSCREALKCAKVVDNRDALIQARKCMKQIDSYQIL</sequence>
<dbReference type="InterPro" id="IPR038322">
    <property type="entry name" value="Pex19_C_sf"/>
</dbReference>
<dbReference type="PANTHER" id="PTHR12774:SF2">
    <property type="entry name" value="PEROXISOMAL BIOGENESIS FACTOR 19"/>
    <property type="match status" value="1"/>
</dbReference>
<dbReference type="GO" id="GO:0005778">
    <property type="term" value="C:peroxisomal membrane"/>
    <property type="evidence" value="ECO:0007669"/>
    <property type="project" value="TreeGrafter"/>
</dbReference>
<evidence type="ECO:0000256" key="1">
    <source>
        <dbReference type="ARBA" id="ARBA00006326"/>
    </source>
</evidence>
<dbReference type="InterPro" id="IPR006708">
    <property type="entry name" value="Pex19"/>
</dbReference>
<name>A0A4Y7NAN3_9CRUS</name>
<gene>
    <name evidence="4" type="primary">EOG090X06TI</name>
</gene>
<feature type="compositionally biased region" description="Basic and acidic residues" evidence="3">
    <location>
        <begin position="10"/>
        <end position="23"/>
    </location>
</feature>
<evidence type="ECO:0000313" key="4">
    <source>
        <dbReference type="EMBL" id="SVE89903.1"/>
    </source>
</evidence>
<dbReference type="Pfam" id="PF13424">
    <property type="entry name" value="TPR_12"/>
    <property type="match status" value="1"/>
</dbReference>
<dbReference type="GO" id="GO:0033328">
    <property type="term" value="F:peroxisome membrane targeting sequence binding"/>
    <property type="evidence" value="ECO:0007669"/>
    <property type="project" value="TreeGrafter"/>
</dbReference>
<dbReference type="EMBL" id="LR020284">
    <property type="protein sequence ID" value="SVE89903.1"/>
    <property type="molecule type" value="mRNA"/>
</dbReference>
<feature type="compositionally biased region" description="Acidic residues" evidence="3">
    <location>
        <begin position="24"/>
        <end position="36"/>
    </location>
</feature>
<dbReference type="PANTHER" id="PTHR12774">
    <property type="entry name" value="PEROXISOMAL BIOGENESIS FACTOR 19"/>
    <property type="match status" value="1"/>
</dbReference>
<feature type="region of interest" description="Disordered" evidence="3">
    <location>
        <begin position="1"/>
        <end position="36"/>
    </location>
</feature>
<dbReference type="SUPFAM" id="SSF48452">
    <property type="entry name" value="TPR-like"/>
    <property type="match status" value="1"/>
</dbReference>
<dbReference type="Pfam" id="PF04614">
    <property type="entry name" value="Pex19"/>
    <property type="match status" value="1"/>
</dbReference>
<reference evidence="4" key="1">
    <citation type="submission" date="2018-08" db="EMBL/GenBank/DDBJ databases">
        <authorList>
            <person name="Cornetti L."/>
        </authorList>
    </citation>
    <scope>NUCLEOTIDE SEQUENCE</scope>
    <source>
        <strain evidence="4">RU-TY6-1</strain>
    </source>
</reference>
<protein>
    <recommendedName>
        <fullName evidence="2">Peroxin-19</fullName>
    </recommendedName>
</protein>
<organism evidence="4">
    <name type="scientific">Daphnia sinensis</name>
    <dbReference type="NCBI Taxonomy" id="1820382"/>
    <lineage>
        <taxon>Eukaryota</taxon>
        <taxon>Metazoa</taxon>
        <taxon>Ecdysozoa</taxon>
        <taxon>Arthropoda</taxon>
        <taxon>Crustacea</taxon>
        <taxon>Branchiopoda</taxon>
        <taxon>Diplostraca</taxon>
        <taxon>Cladocera</taxon>
        <taxon>Anomopoda</taxon>
        <taxon>Daphniidae</taxon>
        <taxon>Daphnia</taxon>
        <taxon>Daphnia similis group</taxon>
    </lineage>
</organism>
<dbReference type="Gene3D" id="1.25.40.10">
    <property type="entry name" value="Tetratricopeptide repeat domain"/>
    <property type="match status" value="1"/>
</dbReference>
<dbReference type="AlphaFoldDB" id="A0A4Y7NAN3"/>
<comment type="similarity">
    <text evidence="1">Belongs to the peroxin-19 family.</text>
</comment>
<evidence type="ECO:0000256" key="2">
    <source>
        <dbReference type="ARBA" id="ARBA00029688"/>
    </source>
</evidence>
<dbReference type="Gene3D" id="1.20.120.900">
    <property type="entry name" value="Pex19, mPTS binding domain"/>
    <property type="match status" value="1"/>
</dbReference>
<dbReference type="GO" id="GO:0045046">
    <property type="term" value="P:protein import into peroxisome membrane"/>
    <property type="evidence" value="ECO:0007669"/>
    <property type="project" value="TreeGrafter"/>
</dbReference>
<proteinExistence type="evidence at transcript level"/>
<dbReference type="InterPro" id="IPR011990">
    <property type="entry name" value="TPR-like_helical_dom_sf"/>
</dbReference>
<evidence type="ECO:0000256" key="3">
    <source>
        <dbReference type="SAM" id="MobiDB-lite"/>
    </source>
</evidence>
<accession>A0A4Y7NAN3</accession>